<dbReference type="InterPro" id="IPR035917">
    <property type="entry name" value="YjbQ-like_sf"/>
</dbReference>
<dbReference type="Pfam" id="PF01894">
    <property type="entry name" value="YjbQ"/>
    <property type="match status" value="1"/>
</dbReference>
<dbReference type="eggNOG" id="COG0432">
    <property type="taxonomic scope" value="Bacteria"/>
</dbReference>
<protein>
    <recommendedName>
        <fullName evidence="4">YjbQ family protein</fullName>
    </recommendedName>
</protein>
<dbReference type="HOGENOM" id="CLU_096980_1_1_9"/>
<accession>L0RYM2</accession>
<dbReference type="PANTHER" id="PTHR30615">
    <property type="entry name" value="UNCHARACTERIZED PROTEIN YJBQ-RELATED"/>
    <property type="match status" value="1"/>
</dbReference>
<dbReference type="Proteomes" id="UP000010802">
    <property type="component" value="Chromosome"/>
</dbReference>
<evidence type="ECO:0000313" key="2">
    <source>
        <dbReference type="EMBL" id="CCP25324.1"/>
    </source>
</evidence>
<evidence type="ECO:0008006" key="4">
    <source>
        <dbReference type="Google" id="ProtNLM"/>
    </source>
</evidence>
<dbReference type="RefSeq" id="WP_013777692.1">
    <property type="nucleotide sequence ID" value="NC_015519.1"/>
</dbReference>
<keyword evidence="3" id="KW-1185">Reference proteome</keyword>
<dbReference type="NCBIfam" id="TIGR00149">
    <property type="entry name" value="TIGR00149_YjbQ"/>
    <property type="match status" value="1"/>
</dbReference>
<gene>
    <name evidence="2" type="ordered locus">TEPIRE1_0634</name>
</gene>
<dbReference type="InterPro" id="IPR001602">
    <property type="entry name" value="UPF0047_YjbQ-like"/>
</dbReference>
<reference evidence="3" key="1">
    <citation type="journal article" date="2013" name="Genome Announc.">
        <title>First genome sequence of a syntrophic acetate-oxidizing bacterium, Tepidanaerobacter acetatoxydans strain Re1.</title>
        <authorList>
            <person name="Manzoor S."/>
            <person name="Bongcam-Rudloff E."/>
            <person name="Schnurer A."/>
            <person name="Muller B."/>
        </authorList>
    </citation>
    <scope>NUCLEOTIDE SEQUENCE [LARGE SCALE GENOMIC DNA]</scope>
    <source>
        <strain evidence="3">Re1</strain>
    </source>
</reference>
<proteinExistence type="inferred from homology"/>
<dbReference type="PATRIC" id="fig|1209989.3.peg.684"/>
<dbReference type="STRING" id="1209989.TepRe1_0581"/>
<evidence type="ECO:0000313" key="3">
    <source>
        <dbReference type="Proteomes" id="UP000010802"/>
    </source>
</evidence>
<evidence type="ECO:0000256" key="1">
    <source>
        <dbReference type="ARBA" id="ARBA00005534"/>
    </source>
</evidence>
<dbReference type="PIRSF" id="PIRSF004681">
    <property type="entry name" value="UCP004681"/>
    <property type="match status" value="1"/>
</dbReference>
<comment type="similarity">
    <text evidence="1">Belongs to the UPF0047 family.</text>
</comment>
<organism evidence="2 3">
    <name type="scientific">Tepidanaerobacter acetatoxydans (strain DSM 21804 / JCM 16047 / Re1)</name>
    <dbReference type="NCBI Taxonomy" id="1209989"/>
    <lineage>
        <taxon>Bacteria</taxon>
        <taxon>Bacillati</taxon>
        <taxon>Bacillota</taxon>
        <taxon>Clostridia</taxon>
        <taxon>Thermosediminibacterales</taxon>
        <taxon>Tepidanaerobacteraceae</taxon>
        <taxon>Tepidanaerobacter</taxon>
    </lineage>
</organism>
<sequence>MRKIAIKTDRRNQMLDITSIVQKSVSESGVKNGICYIFVPHTTAAVTINESADTDVANDILETLSKLIPYKDSYRHVEGNSDAHIKASLIGDTAMLIIEDGRLVLGRWQGIFFCEFDGPRNRNLIIKIVDDKKTEN</sequence>
<dbReference type="Gene3D" id="2.60.120.460">
    <property type="entry name" value="YjbQ-like"/>
    <property type="match status" value="1"/>
</dbReference>
<dbReference type="OrthoDB" id="9801725at2"/>
<dbReference type="AlphaFoldDB" id="F4LVS2"/>
<dbReference type="PANTHER" id="PTHR30615:SF8">
    <property type="entry name" value="UPF0047 PROTEIN C4A8.02C"/>
    <property type="match status" value="1"/>
</dbReference>
<accession>F4LVS2</accession>
<name>F4LVS2_TEPAE</name>
<dbReference type="SUPFAM" id="SSF111038">
    <property type="entry name" value="YjbQ-like"/>
    <property type="match status" value="1"/>
</dbReference>
<dbReference type="EMBL" id="HF563609">
    <property type="protein sequence ID" value="CCP25324.1"/>
    <property type="molecule type" value="Genomic_DNA"/>
</dbReference>
<dbReference type="KEGG" id="tae:TepiRe1_0634"/>
<dbReference type="KEGG" id="tep:TepRe1_0581"/>